<dbReference type="GO" id="GO:0031405">
    <property type="term" value="F:lipoic acid binding"/>
    <property type="evidence" value="ECO:0007669"/>
    <property type="project" value="TreeGrafter"/>
</dbReference>
<feature type="domain" description="Peripheral subunit-binding (PSBD)" evidence="9">
    <location>
        <begin position="169"/>
        <end position="206"/>
    </location>
</feature>
<evidence type="ECO:0000256" key="1">
    <source>
        <dbReference type="ARBA" id="ARBA00001938"/>
    </source>
</evidence>
<dbReference type="InterPro" id="IPR050743">
    <property type="entry name" value="2-oxoacid_DH_E2_comp"/>
</dbReference>
<proteinExistence type="inferred from homology"/>
<dbReference type="Gene3D" id="2.40.50.100">
    <property type="match status" value="1"/>
</dbReference>
<evidence type="ECO:0000259" key="8">
    <source>
        <dbReference type="PROSITE" id="PS50968"/>
    </source>
</evidence>
<dbReference type="Gene3D" id="3.30.559.10">
    <property type="entry name" value="Chloramphenicol acetyltransferase-like domain"/>
    <property type="match status" value="1"/>
</dbReference>
<dbReference type="GO" id="GO:0005737">
    <property type="term" value="C:cytoplasm"/>
    <property type="evidence" value="ECO:0007669"/>
    <property type="project" value="TreeGrafter"/>
</dbReference>
<evidence type="ECO:0000259" key="9">
    <source>
        <dbReference type="PROSITE" id="PS51826"/>
    </source>
</evidence>
<dbReference type="Pfam" id="PF02817">
    <property type="entry name" value="E3_binding"/>
    <property type="match status" value="1"/>
</dbReference>
<dbReference type="InterPro" id="IPR036625">
    <property type="entry name" value="E3-bd_dom_sf"/>
</dbReference>
<feature type="region of interest" description="Disordered" evidence="7">
    <location>
        <begin position="100"/>
        <end position="160"/>
    </location>
</feature>
<dbReference type="EMBL" id="JAAGVB010000023">
    <property type="protein sequence ID" value="NEW34120.1"/>
    <property type="molecule type" value="Genomic_DNA"/>
</dbReference>
<evidence type="ECO:0000256" key="7">
    <source>
        <dbReference type="SAM" id="MobiDB-lite"/>
    </source>
</evidence>
<keyword evidence="4 6" id="KW-0450">Lipoyl</keyword>
<dbReference type="PROSITE" id="PS51826">
    <property type="entry name" value="PSBD"/>
    <property type="match status" value="1"/>
</dbReference>
<evidence type="ECO:0000256" key="2">
    <source>
        <dbReference type="ARBA" id="ARBA00007317"/>
    </source>
</evidence>
<dbReference type="GO" id="GO:0016407">
    <property type="term" value="F:acetyltransferase activity"/>
    <property type="evidence" value="ECO:0007669"/>
    <property type="project" value="TreeGrafter"/>
</dbReference>
<accession>A0A6P1CNH1</accession>
<dbReference type="CDD" id="cd06849">
    <property type="entry name" value="lipoyl_domain"/>
    <property type="match status" value="1"/>
</dbReference>
<dbReference type="InterPro" id="IPR023213">
    <property type="entry name" value="CAT-like_dom_sf"/>
</dbReference>
<comment type="similarity">
    <text evidence="2 6">Belongs to the 2-oxoacid dehydrogenase family.</text>
</comment>
<keyword evidence="3 6" id="KW-0808">Transferase</keyword>
<comment type="caution">
    <text evidence="10">The sequence shown here is derived from an EMBL/GenBank/DDBJ whole genome shotgun (WGS) entry which is preliminary data.</text>
</comment>
<dbReference type="SUPFAM" id="SSF52777">
    <property type="entry name" value="CoA-dependent acyltransferases"/>
    <property type="match status" value="1"/>
</dbReference>
<dbReference type="PANTHER" id="PTHR43178">
    <property type="entry name" value="DIHYDROLIPOAMIDE ACETYLTRANSFERASE COMPONENT OF PYRUVATE DEHYDROGENASE COMPLEX"/>
    <property type="match status" value="1"/>
</dbReference>
<keyword evidence="5 6" id="KW-0012">Acyltransferase</keyword>
<dbReference type="SUPFAM" id="SSF51230">
    <property type="entry name" value="Single hybrid motif"/>
    <property type="match status" value="1"/>
</dbReference>
<dbReference type="InterPro" id="IPR004167">
    <property type="entry name" value="PSBD"/>
</dbReference>
<gene>
    <name evidence="10" type="ORF">GV791_16375</name>
</gene>
<comment type="cofactor">
    <cofactor evidence="1 6">
        <name>(R)-lipoate</name>
        <dbReference type="ChEBI" id="CHEBI:83088"/>
    </cofactor>
</comment>
<dbReference type="Pfam" id="PF00364">
    <property type="entry name" value="Biotin_lipoyl"/>
    <property type="match status" value="1"/>
</dbReference>
<dbReference type="Gene3D" id="4.10.320.10">
    <property type="entry name" value="E3-binding domain"/>
    <property type="match status" value="1"/>
</dbReference>
<evidence type="ECO:0000256" key="4">
    <source>
        <dbReference type="ARBA" id="ARBA00022823"/>
    </source>
</evidence>
<dbReference type="Pfam" id="PF00198">
    <property type="entry name" value="2-oxoacid_dh"/>
    <property type="match status" value="1"/>
</dbReference>
<dbReference type="Proteomes" id="UP000471166">
    <property type="component" value="Unassembled WGS sequence"/>
</dbReference>
<dbReference type="InterPro" id="IPR011053">
    <property type="entry name" value="Single_hybrid_motif"/>
</dbReference>
<evidence type="ECO:0000313" key="10">
    <source>
        <dbReference type="EMBL" id="NEW34120.1"/>
    </source>
</evidence>
<dbReference type="FunFam" id="3.30.559.10:FF:000007">
    <property type="entry name" value="Dihydrolipoamide acetyltransferase component of pyruvate dehydrogenase complex"/>
    <property type="match status" value="1"/>
</dbReference>
<dbReference type="PROSITE" id="PS00189">
    <property type="entry name" value="LIPOYL"/>
    <property type="match status" value="1"/>
</dbReference>
<sequence>MERRSGPAMADRGDPMTVSEQVFLLPDLGEGLTEADILEWKVAVGDTVDVDQVIAEVETAKAAVEVPCPFAGTVLRLHGEVGQQIGVGEPLITVAPLDGGSGPHATPVEHPDHQRYREEERAGSGNVLIGYGTSPEAPRRQRRKRAGAAPDSAKRVVAPDAPVPLPGRVISPIVRRLAVGNGIDITTLRGSGPAGLVLRADVEAAIASPQRRRADAAVRVPLTGVRRVIADKLTLSRREIPDATTWVDADVTLLMQTRAAINRSRAPEEGVGLLALVARLCLAALRQYPELNSSVDLEREEIVRHPSINLGIAAQTPRGLVVPVIEGADALTAAALSAEITQITALARDGKLPPARMTGGTFTLNNYGVFGVDGSTPIINHPEAAILGIGRIIDRPWVVGGELTVRKVAQLSLSFDHRVCDGGTAGGFLRTFADFVENPAAALGVL</sequence>
<organism evidence="10 11">
    <name type="scientific">Nocardia cyriacigeorgica</name>
    <dbReference type="NCBI Taxonomy" id="135487"/>
    <lineage>
        <taxon>Bacteria</taxon>
        <taxon>Bacillati</taxon>
        <taxon>Actinomycetota</taxon>
        <taxon>Actinomycetes</taxon>
        <taxon>Mycobacteriales</taxon>
        <taxon>Nocardiaceae</taxon>
        <taxon>Nocardia</taxon>
    </lineage>
</organism>
<name>A0A6P1CNH1_9NOCA</name>
<dbReference type="InterPro" id="IPR001078">
    <property type="entry name" value="2-oxoacid_DH_actylTfrase"/>
</dbReference>
<dbReference type="InterPro" id="IPR003016">
    <property type="entry name" value="2-oxoA_DH_lipoyl-BS"/>
</dbReference>
<evidence type="ECO:0000313" key="11">
    <source>
        <dbReference type="Proteomes" id="UP000471166"/>
    </source>
</evidence>
<dbReference type="SUPFAM" id="SSF47005">
    <property type="entry name" value="Peripheral subunit-binding domain of 2-oxo acid dehydrogenase complex"/>
    <property type="match status" value="1"/>
</dbReference>
<protein>
    <recommendedName>
        <fullName evidence="6">Dihydrolipoamide acetyltransferase component of pyruvate dehydrogenase complex</fullName>
        <ecNumber evidence="6">2.3.1.-</ecNumber>
    </recommendedName>
</protein>
<evidence type="ECO:0000256" key="6">
    <source>
        <dbReference type="RuleBase" id="RU003423"/>
    </source>
</evidence>
<dbReference type="PROSITE" id="PS50968">
    <property type="entry name" value="BIOTINYL_LIPOYL"/>
    <property type="match status" value="1"/>
</dbReference>
<dbReference type="EC" id="2.3.1.-" evidence="6"/>
<dbReference type="AlphaFoldDB" id="A0A6P1CNH1"/>
<feature type="compositionally biased region" description="Basic and acidic residues" evidence="7">
    <location>
        <begin position="107"/>
        <end position="122"/>
    </location>
</feature>
<reference evidence="10 11" key="1">
    <citation type="submission" date="2020-01" db="EMBL/GenBank/DDBJ databases">
        <title>Genetics and antimicrobial susceptibilities of Nocardia species isolated from the soil; a comparison with species isolated from humans.</title>
        <authorList>
            <person name="Carrasco G."/>
            <person name="Monzon S."/>
            <person name="Sansegundo M."/>
            <person name="Garcia E."/>
            <person name="Garrido N."/>
            <person name="Medina M.J."/>
            <person name="Villalon P."/>
            <person name="Ramirez-Arocha A.C."/>
            <person name="Jimenez P."/>
            <person name="Cuesta I."/>
            <person name="Valdezate S."/>
        </authorList>
    </citation>
    <scope>NUCLEOTIDE SEQUENCE [LARGE SCALE GENOMIC DNA]</scope>
    <source>
        <strain evidence="10 11">CNM20110626</strain>
    </source>
</reference>
<feature type="domain" description="Lipoyl-binding" evidence="8">
    <location>
        <begin position="20"/>
        <end position="95"/>
    </location>
</feature>
<evidence type="ECO:0000256" key="5">
    <source>
        <dbReference type="ARBA" id="ARBA00023315"/>
    </source>
</evidence>
<dbReference type="InterPro" id="IPR000089">
    <property type="entry name" value="Biotin_lipoyl"/>
</dbReference>
<evidence type="ECO:0000256" key="3">
    <source>
        <dbReference type="ARBA" id="ARBA00022679"/>
    </source>
</evidence>
<dbReference type="PANTHER" id="PTHR43178:SF5">
    <property type="entry name" value="LIPOAMIDE ACYLTRANSFERASE COMPONENT OF BRANCHED-CHAIN ALPHA-KETO ACID DEHYDROGENASE COMPLEX, MITOCHONDRIAL"/>
    <property type="match status" value="1"/>
</dbReference>